<accession>A0AAN6VE30</accession>
<sequence length="258" mass="29164">MEVLRAMLARIFDRLRGQEGYAELVYDEKMALYSDHEPYTPHDAMRYYYHSHNHGDSDDHDGMKPLTENSDTNTVEDIAREVAQLLWLAEENDDGLKCRISDAVGDRRWNRKMVEACLDKVIEYVEQGRFEMGNAMCAALDTATDVADDEFAFPRRHPQSLDGFIAIVSVGVLAELQGAWVLELLGFGKVRGREEVESTGEIAMLTSDKIVFSKKPRSISFAAWWAREYDAYIPSGAVYSYLRRMGMVQLESLGGGGD</sequence>
<dbReference type="AlphaFoldDB" id="A0AAN6VE30"/>
<reference evidence="1" key="2">
    <citation type="submission" date="2023-05" db="EMBL/GenBank/DDBJ databases">
        <authorList>
            <consortium name="Lawrence Berkeley National Laboratory"/>
            <person name="Steindorff A."/>
            <person name="Hensen N."/>
            <person name="Bonometti L."/>
            <person name="Westerberg I."/>
            <person name="Brannstrom I.O."/>
            <person name="Guillou S."/>
            <person name="Cros-Aarteil S."/>
            <person name="Calhoun S."/>
            <person name="Haridas S."/>
            <person name="Kuo A."/>
            <person name="Mondo S."/>
            <person name="Pangilinan J."/>
            <person name="Riley R."/>
            <person name="Labutti K."/>
            <person name="Andreopoulos B."/>
            <person name="Lipzen A."/>
            <person name="Chen C."/>
            <person name="Yanf M."/>
            <person name="Daum C."/>
            <person name="Ng V."/>
            <person name="Clum A."/>
            <person name="Ohm R."/>
            <person name="Martin F."/>
            <person name="Silar P."/>
            <person name="Natvig D."/>
            <person name="Lalanne C."/>
            <person name="Gautier V."/>
            <person name="Ament-Velasquez S.L."/>
            <person name="Kruys A."/>
            <person name="Hutchinson M.I."/>
            <person name="Powell A.J."/>
            <person name="Barry K."/>
            <person name="Miller A.N."/>
            <person name="Grigoriev I.V."/>
            <person name="Debuchy R."/>
            <person name="Gladieux P."/>
            <person name="Thoren M.H."/>
            <person name="Johannesson H."/>
        </authorList>
    </citation>
    <scope>NUCLEOTIDE SEQUENCE</scope>
    <source>
        <strain evidence="1">CBS 538.74</strain>
    </source>
</reference>
<name>A0AAN6VE30_9PEZI</name>
<proteinExistence type="predicted"/>
<dbReference type="Proteomes" id="UP001302745">
    <property type="component" value="Unassembled WGS sequence"/>
</dbReference>
<comment type="caution">
    <text evidence="1">The sequence shown here is derived from an EMBL/GenBank/DDBJ whole genome shotgun (WGS) entry which is preliminary data.</text>
</comment>
<keyword evidence="2" id="KW-1185">Reference proteome</keyword>
<protein>
    <submittedName>
        <fullName evidence="1">Uncharacterized protein</fullName>
    </submittedName>
</protein>
<reference evidence="1" key="1">
    <citation type="journal article" date="2023" name="Mol. Phylogenet. Evol.">
        <title>Genome-scale phylogeny and comparative genomics of the fungal order Sordariales.</title>
        <authorList>
            <person name="Hensen N."/>
            <person name="Bonometti L."/>
            <person name="Westerberg I."/>
            <person name="Brannstrom I.O."/>
            <person name="Guillou S."/>
            <person name="Cros-Aarteil S."/>
            <person name="Calhoun S."/>
            <person name="Haridas S."/>
            <person name="Kuo A."/>
            <person name="Mondo S."/>
            <person name="Pangilinan J."/>
            <person name="Riley R."/>
            <person name="LaButti K."/>
            <person name="Andreopoulos B."/>
            <person name="Lipzen A."/>
            <person name="Chen C."/>
            <person name="Yan M."/>
            <person name="Daum C."/>
            <person name="Ng V."/>
            <person name="Clum A."/>
            <person name="Steindorff A."/>
            <person name="Ohm R.A."/>
            <person name="Martin F."/>
            <person name="Silar P."/>
            <person name="Natvig D.O."/>
            <person name="Lalanne C."/>
            <person name="Gautier V."/>
            <person name="Ament-Velasquez S.L."/>
            <person name="Kruys A."/>
            <person name="Hutchinson M.I."/>
            <person name="Powell A.J."/>
            <person name="Barry K."/>
            <person name="Miller A.N."/>
            <person name="Grigoriev I.V."/>
            <person name="Debuchy R."/>
            <person name="Gladieux P."/>
            <person name="Hiltunen Thoren M."/>
            <person name="Johannesson H."/>
        </authorList>
    </citation>
    <scope>NUCLEOTIDE SEQUENCE</scope>
    <source>
        <strain evidence="1">CBS 538.74</strain>
    </source>
</reference>
<evidence type="ECO:0000313" key="1">
    <source>
        <dbReference type="EMBL" id="KAK4149620.1"/>
    </source>
</evidence>
<gene>
    <name evidence="1" type="ORF">C8A00DRAFT_37778</name>
</gene>
<organism evidence="1 2">
    <name type="scientific">Chaetomidium leptoderma</name>
    <dbReference type="NCBI Taxonomy" id="669021"/>
    <lineage>
        <taxon>Eukaryota</taxon>
        <taxon>Fungi</taxon>
        <taxon>Dikarya</taxon>
        <taxon>Ascomycota</taxon>
        <taxon>Pezizomycotina</taxon>
        <taxon>Sordariomycetes</taxon>
        <taxon>Sordariomycetidae</taxon>
        <taxon>Sordariales</taxon>
        <taxon>Chaetomiaceae</taxon>
        <taxon>Chaetomidium</taxon>
    </lineage>
</organism>
<dbReference type="EMBL" id="MU857140">
    <property type="protein sequence ID" value="KAK4149620.1"/>
    <property type="molecule type" value="Genomic_DNA"/>
</dbReference>
<evidence type="ECO:0000313" key="2">
    <source>
        <dbReference type="Proteomes" id="UP001302745"/>
    </source>
</evidence>